<dbReference type="EMBL" id="DTHV01000108">
    <property type="protein sequence ID" value="HGW60466.1"/>
    <property type="molecule type" value="Genomic_DNA"/>
</dbReference>
<reference evidence="1" key="1">
    <citation type="journal article" date="2020" name="mSystems">
        <title>Genome- and Community-Level Interaction Insights into Carbon Utilization and Element Cycling Functions of Hydrothermarchaeota in Hydrothermal Sediment.</title>
        <authorList>
            <person name="Zhou Z."/>
            <person name="Liu Y."/>
            <person name="Xu W."/>
            <person name="Pan J."/>
            <person name="Luo Z.H."/>
            <person name="Li M."/>
        </authorList>
    </citation>
    <scope>NUCLEOTIDE SEQUENCE [LARGE SCALE GENOMIC DNA]</scope>
    <source>
        <strain evidence="1">SpSt-794</strain>
    </source>
</reference>
<evidence type="ECO:0000313" key="1">
    <source>
        <dbReference type="EMBL" id="HGW60466.1"/>
    </source>
</evidence>
<gene>
    <name evidence="1" type="ORF">ENV82_03440</name>
</gene>
<proteinExistence type="predicted"/>
<name>A0A7C4TXY8_9BACT</name>
<organism evidence="1">
    <name type="scientific">Caldisericum exile</name>
    <dbReference type="NCBI Taxonomy" id="693075"/>
    <lineage>
        <taxon>Bacteria</taxon>
        <taxon>Pseudomonadati</taxon>
        <taxon>Caldisericota/Cryosericota group</taxon>
        <taxon>Caldisericota</taxon>
        <taxon>Caldisericia</taxon>
        <taxon>Caldisericales</taxon>
        <taxon>Caldisericaceae</taxon>
        <taxon>Caldisericum</taxon>
    </lineage>
</organism>
<protein>
    <submittedName>
        <fullName evidence="1">Uncharacterized protein</fullName>
    </submittedName>
</protein>
<accession>A0A7C4TXY8</accession>
<dbReference type="AlphaFoldDB" id="A0A7C4TXY8"/>
<comment type="caution">
    <text evidence="1">The sequence shown here is derived from an EMBL/GenBank/DDBJ whole genome shotgun (WGS) entry which is preliminary data.</text>
</comment>
<sequence length="146" mass="17385">MKEVNKWGREVKEDSLLNEKVLNFIGELHGEIVKVERHFKICGMEIDAIIYCKKRKIRRVGIELKDFNIKKAVEQAIARRTYFNYFYIITKSYRRLIGYDIRYLYNSKLLGKFFQNKIGVITINNGEPFLIYPSNYMKVGLEILFT</sequence>